<name>A0ABZ1BB55_9ACTN</name>
<proteinExistence type="predicted"/>
<dbReference type="EMBL" id="CP141261">
    <property type="protein sequence ID" value="WRL67293.1"/>
    <property type="molecule type" value="Genomic_DNA"/>
</dbReference>
<feature type="region of interest" description="Disordered" evidence="1">
    <location>
        <begin position="1"/>
        <end position="21"/>
    </location>
</feature>
<keyword evidence="3" id="KW-1185">Reference proteome</keyword>
<sequence length="47" mass="4897">MAVRAGLRPRPRRGGDTLAPAAAGSSHLWSYEVLESAGPHAGQDQQA</sequence>
<organism evidence="2 3">
    <name type="scientific">Blastococcus brunescens</name>
    <dbReference type="NCBI Taxonomy" id="1564165"/>
    <lineage>
        <taxon>Bacteria</taxon>
        <taxon>Bacillati</taxon>
        <taxon>Actinomycetota</taxon>
        <taxon>Actinomycetes</taxon>
        <taxon>Geodermatophilales</taxon>
        <taxon>Geodermatophilaceae</taxon>
        <taxon>Blastococcus</taxon>
    </lineage>
</organism>
<evidence type="ECO:0000256" key="1">
    <source>
        <dbReference type="SAM" id="MobiDB-lite"/>
    </source>
</evidence>
<protein>
    <submittedName>
        <fullName evidence="2">Uncharacterized protein</fullName>
    </submittedName>
</protein>
<dbReference type="Proteomes" id="UP001324287">
    <property type="component" value="Chromosome"/>
</dbReference>
<reference evidence="2 3" key="1">
    <citation type="submission" date="2023-12" db="EMBL/GenBank/DDBJ databases">
        <title>Blastococcus brunescens sp. nov., an actonobacterium isolated from sandstone collected in sahara desert.</title>
        <authorList>
            <person name="Gtari M."/>
            <person name="Ghodhbane F."/>
        </authorList>
    </citation>
    <scope>NUCLEOTIDE SEQUENCE [LARGE SCALE GENOMIC DNA]</scope>
    <source>
        <strain evidence="2 3">BMG 8361</strain>
    </source>
</reference>
<accession>A0ABZ1BB55</accession>
<gene>
    <name evidence="2" type="ORF">U6N30_21195</name>
</gene>
<evidence type="ECO:0000313" key="2">
    <source>
        <dbReference type="EMBL" id="WRL67293.1"/>
    </source>
</evidence>
<dbReference type="RefSeq" id="WP_324278600.1">
    <property type="nucleotide sequence ID" value="NZ_CP141261.1"/>
</dbReference>
<evidence type="ECO:0000313" key="3">
    <source>
        <dbReference type="Proteomes" id="UP001324287"/>
    </source>
</evidence>